<evidence type="ECO:0000313" key="4">
    <source>
        <dbReference type="Proteomes" id="UP000663760"/>
    </source>
</evidence>
<organism evidence="3 4">
    <name type="scientific">Spirodela intermedia</name>
    <name type="common">Intermediate duckweed</name>
    <dbReference type="NCBI Taxonomy" id="51605"/>
    <lineage>
        <taxon>Eukaryota</taxon>
        <taxon>Viridiplantae</taxon>
        <taxon>Streptophyta</taxon>
        <taxon>Embryophyta</taxon>
        <taxon>Tracheophyta</taxon>
        <taxon>Spermatophyta</taxon>
        <taxon>Magnoliopsida</taxon>
        <taxon>Liliopsida</taxon>
        <taxon>Araceae</taxon>
        <taxon>Lemnoideae</taxon>
        <taxon>Spirodela</taxon>
    </lineage>
</organism>
<dbReference type="Proteomes" id="UP000663760">
    <property type="component" value="Chromosome 10"/>
</dbReference>
<proteinExistence type="predicted"/>
<dbReference type="AlphaFoldDB" id="A0A7I8L0Z5"/>
<feature type="domain" description="DUF668" evidence="1">
    <location>
        <begin position="299"/>
        <end position="388"/>
    </location>
</feature>
<dbReference type="EMBL" id="LR746273">
    <property type="protein sequence ID" value="CAA7403651.1"/>
    <property type="molecule type" value="Genomic_DNA"/>
</dbReference>
<dbReference type="PANTHER" id="PTHR31371:SF14">
    <property type="entry name" value="SIMILARITY TO UNKNOWN PROTEIN"/>
    <property type="match status" value="1"/>
</dbReference>
<reference evidence="3" key="1">
    <citation type="submission" date="2020-02" db="EMBL/GenBank/DDBJ databases">
        <authorList>
            <person name="Scholz U."/>
            <person name="Mascher M."/>
            <person name="Fiebig A."/>
        </authorList>
    </citation>
    <scope>NUCLEOTIDE SEQUENCE</scope>
</reference>
<protein>
    <submittedName>
        <fullName evidence="3">Uncharacterized protein</fullName>
    </submittedName>
</protein>
<dbReference type="OrthoDB" id="2018987at2759"/>
<feature type="domain" description="DUF3475" evidence="2">
    <location>
        <begin position="38"/>
        <end position="94"/>
    </location>
</feature>
<dbReference type="PANTHER" id="PTHR31371">
    <property type="entry name" value="BNAC09G50660D PROTEIN"/>
    <property type="match status" value="1"/>
</dbReference>
<accession>A0A7I8L0Z5</accession>
<dbReference type="InterPro" id="IPR007700">
    <property type="entry name" value="DUF668"/>
</dbReference>
<dbReference type="GO" id="GO:0045927">
    <property type="term" value="P:positive regulation of growth"/>
    <property type="evidence" value="ECO:0007669"/>
    <property type="project" value="InterPro"/>
</dbReference>
<dbReference type="Pfam" id="PF11961">
    <property type="entry name" value="DUF3475"/>
    <property type="match status" value="1"/>
</dbReference>
<sequence>MAVDSWTRKLRSAVSSTLVSLRSTTAGSAHAKSKLVGILAFEIASLMSKLLHLWRSLSDARLHHLRQHAISLRGLRKIVSDDASFLLGLARAELIESLRLVAAAVSGLAARCADPGLRRFGICFMEFAESGSDPHRWAMSWKEMDAKAKRMDHHVSTTAALYREMERLSETEEAMRKQAHSGDGDDGAALRQTLFCQEQRVKCLKASSLWGRSFDGITHLLARSAFTVLFRINHEFGHLSSSPCKLQVPPPIPRRHSCSAIVHPSADLPPESFPSTTRKQQELGFFEANAAALRPPADTLGAAAMSLHYANIILLLDKMIKAPRLIPFDAKHGLYAMLPASLRALLRARLRGVGRNPAAGDAALAGKWRTAMARIISWLSPLAHNTVRWQADRSLEQRWGVTVPRTDVLLLQTLWFAGREKTEAAIAELLVGLNYVWRFEMELKTEGATSFSAEESHLRG</sequence>
<evidence type="ECO:0000259" key="1">
    <source>
        <dbReference type="Pfam" id="PF05003"/>
    </source>
</evidence>
<keyword evidence="4" id="KW-1185">Reference proteome</keyword>
<dbReference type="InterPro" id="IPR021864">
    <property type="entry name" value="DUF3475"/>
</dbReference>
<dbReference type="Pfam" id="PF05003">
    <property type="entry name" value="DUF668"/>
    <property type="match status" value="1"/>
</dbReference>
<name>A0A7I8L0Z5_SPIIN</name>
<gene>
    <name evidence="3" type="ORF">SI8410_10014329</name>
</gene>
<evidence type="ECO:0000313" key="3">
    <source>
        <dbReference type="EMBL" id="CAA7403651.1"/>
    </source>
</evidence>
<evidence type="ECO:0000259" key="2">
    <source>
        <dbReference type="Pfam" id="PF11961"/>
    </source>
</evidence>